<feature type="compositionally biased region" description="Low complexity" evidence="1">
    <location>
        <begin position="329"/>
        <end position="346"/>
    </location>
</feature>
<evidence type="ECO:0000313" key="2">
    <source>
        <dbReference type="EMBL" id="KAL1900682.1"/>
    </source>
</evidence>
<feature type="compositionally biased region" description="Basic and acidic residues" evidence="1">
    <location>
        <begin position="33"/>
        <end position="53"/>
    </location>
</feature>
<reference evidence="2 3" key="1">
    <citation type="journal article" date="2024" name="IMA Fungus">
        <title>IMA Genome - F19 : A genome assembly and annotation guide to empower mycologists, including annotated draft genome sequences of Ceratocystis pirilliformis, Diaporthe australafricana, Fusarium ophioides, Paecilomyces lecythidis, and Sporothrix stenoceras.</title>
        <authorList>
            <person name="Aylward J."/>
            <person name="Wilson A.M."/>
            <person name="Visagie C.M."/>
            <person name="Spraker J."/>
            <person name="Barnes I."/>
            <person name="Buitendag C."/>
            <person name="Ceriani C."/>
            <person name="Del Mar Angel L."/>
            <person name="du Plessis D."/>
            <person name="Fuchs T."/>
            <person name="Gasser K."/>
            <person name="Kramer D."/>
            <person name="Li W."/>
            <person name="Munsamy K."/>
            <person name="Piso A."/>
            <person name="Price J.L."/>
            <person name="Sonnekus B."/>
            <person name="Thomas C."/>
            <person name="van der Nest A."/>
            <person name="van Dijk A."/>
            <person name="van Heerden A."/>
            <person name="van Vuuren N."/>
            <person name="Yilmaz N."/>
            <person name="Duong T.A."/>
            <person name="van der Merwe N.A."/>
            <person name="Wingfield M.J."/>
            <person name="Wingfield B.D."/>
        </authorList>
    </citation>
    <scope>NUCLEOTIDE SEQUENCE [LARGE SCALE GENOMIC DNA]</scope>
    <source>
        <strain evidence="2 3">CMW 12675</strain>
    </source>
</reference>
<dbReference type="EMBL" id="JAWDJO010000011">
    <property type="protein sequence ID" value="KAL1900682.1"/>
    <property type="molecule type" value="Genomic_DNA"/>
</dbReference>
<protein>
    <submittedName>
        <fullName evidence="2">Uncharacterized protein</fullName>
    </submittedName>
</protein>
<sequence length="377" mass="40014">MTRPYDQSLGALPAPPPRWQDSEESMKGWLLAKTEEEKRRQEEEKTRQGTLRYEQRQIELEILRTSLSGGIPPAMIPFVFAGMGGITLPAGAMEWAEQAISSHHQHHGPQAPTSPGKQRESQPHSTCIGTPNPMPPTHGFVHPGSPAVRSSIGGGSTSATRPISAVHASGTNTPNVSSYSFANQTGPEPQSGIYFHHWQPPSTQTQTVNNNTVSTQSSAPSADSPKKRKASGPPSETRSPPLFNLSSSGRSSISMNGNYSYTGGSGSRQRSSQSHHGHIKQRSESTTARDTSGNSSGGAEIMGPGPGTDRMNFAPQTQAKSQSQTQLQSRPPSSSHSGPTPTPSESRISDARQAGSNNGNSSHTVSSLLADGLQVNQ</sequence>
<organism evidence="2 3">
    <name type="scientific">Ceratocystis pirilliformis</name>
    <dbReference type="NCBI Taxonomy" id="259994"/>
    <lineage>
        <taxon>Eukaryota</taxon>
        <taxon>Fungi</taxon>
        <taxon>Dikarya</taxon>
        <taxon>Ascomycota</taxon>
        <taxon>Pezizomycotina</taxon>
        <taxon>Sordariomycetes</taxon>
        <taxon>Hypocreomycetidae</taxon>
        <taxon>Microascales</taxon>
        <taxon>Ceratocystidaceae</taxon>
        <taxon>Ceratocystis</taxon>
    </lineage>
</organism>
<dbReference type="Pfam" id="PF10846">
    <property type="entry name" value="DUF2722"/>
    <property type="match status" value="1"/>
</dbReference>
<gene>
    <name evidence="2" type="ORF">Cpir12675_000816</name>
</gene>
<feature type="compositionally biased region" description="Low complexity" evidence="1">
    <location>
        <begin position="246"/>
        <end position="272"/>
    </location>
</feature>
<feature type="compositionally biased region" description="Polar residues" evidence="1">
    <location>
        <begin position="284"/>
        <end position="294"/>
    </location>
</feature>
<dbReference type="Proteomes" id="UP001583280">
    <property type="component" value="Unassembled WGS sequence"/>
</dbReference>
<feature type="region of interest" description="Disordered" evidence="1">
    <location>
        <begin position="1"/>
        <end position="53"/>
    </location>
</feature>
<comment type="caution">
    <text evidence="2">The sequence shown here is derived from an EMBL/GenBank/DDBJ whole genome shotgun (WGS) entry which is preliminary data.</text>
</comment>
<feature type="compositionally biased region" description="Polar residues" evidence="1">
    <location>
        <begin position="169"/>
        <end position="188"/>
    </location>
</feature>
<keyword evidence="3" id="KW-1185">Reference proteome</keyword>
<feature type="compositionally biased region" description="Low complexity" evidence="1">
    <location>
        <begin position="199"/>
        <end position="218"/>
    </location>
</feature>
<evidence type="ECO:0000313" key="3">
    <source>
        <dbReference type="Proteomes" id="UP001583280"/>
    </source>
</evidence>
<feature type="compositionally biased region" description="Polar residues" evidence="1">
    <location>
        <begin position="314"/>
        <end position="328"/>
    </location>
</feature>
<feature type="region of interest" description="Disordered" evidence="1">
    <location>
        <begin position="100"/>
        <end position="377"/>
    </location>
</feature>
<dbReference type="InterPro" id="IPR021216">
    <property type="entry name" value="DUF2722"/>
</dbReference>
<name>A0ABR3ZKC1_9PEZI</name>
<accession>A0ABR3ZKC1</accession>
<evidence type="ECO:0000256" key="1">
    <source>
        <dbReference type="SAM" id="MobiDB-lite"/>
    </source>
</evidence>
<proteinExistence type="predicted"/>
<feature type="compositionally biased region" description="Polar residues" evidence="1">
    <location>
        <begin position="354"/>
        <end position="367"/>
    </location>
</feature>